<evidence type="ECO:0000313" key="8">
    <source>
        <dbReference type="EMBL" id="MBB5034320.1"/>
    </source>
</evidence>
<keyword evidence="5" id="KW-0418">Kinase</keyword>
<dbReference type="InterPro" id="IPR035965">
    <property type="entry name" value="PAS-like_dom_sf"/>
</dbReference>
<feature type="domain" description="PAC" evidence="7">
    <location>
        <begin position="93"/>
        <end position="145"/>
    </location>
</feature>
<dbReference type="InterPro" id="IPR013655">
    <property type="entry name" value="PAS_fold_3"/>
</dbReference>
<evidence type="ECO:0000256" key="1">
    <source>
        <dbReference type="ARBA" id="ARBA00000085"/>
    </source>
</evidence>
<dbReference type="SUPFAM" id="SSF55785">
    <property type="entry name" value="PYP-like sensor domain (PAS domain)"/>
    <property type="match status" value="6"/>
</dbReference>
<feature type="domain" description="PAC" evidence="7">
    <location>
        <begin position="644"/>
        <end position="696"/>
    </location>
</feature>
<dbReference type="PROSITE" id="PS50113">
    <property type="entry name" value="PAC"/>
    <property type="match status" value="6"/>
</dbReference>
<dbReference type="PROSITE" id="PS50112">
    <property type="entry name" value="PAS"/>
    <property type="match status" value="3"/>
</dbReference>
<feature type="domain" description="PAC" evidence="7">
    <location>
        <begin position="516"/>
        <end position="568"/>
    </location>
</feature>
<dbReference type="InterPro" id="IPR013656">
    <property type="entry name" value="PAS_4"/>
</dbReference>
<evidence type="ECO:0000313" key="9">
    <source>
        <dbReference type="Proteomes" id="UP000590740"/>
    </source>
</evidence>
<protein>
    <recommendedName>
        <fullName evidence="2">histidine kinase</fullName>
        <ecNumber evidence="2">2.7.13.3</ecNumber>
    </recommendedName>
</protein>
<dbReference type="Pfam" id="PF08448">
    <property type="entry name" value="PAS_4"/>
    <property type="match status" value="2"/>
</dbReference>
<evidence type="ECO:0000259" key="6">
    <source>
        <dbReference type="PROSITE" id="PS50112"/>
    </source>
</evidence>
<evidence type="ECO:0000259" key="7">
    <source>
        <dbReference type="PROSITE" id="PS50113"/>
    </source>
</evidence>
<comment type="caution">
    <text evidence="8">The sequence shown here is derived from an EMBL/GenBank/DDBJ whole genome shotgun (WGS) entry which is preliminary data.</text>
</comment>
<dbReference type="EC" id="2.7.13.3" evidence="2"/>
<dbReference type="SUPFAM" id="SSF55874">
    <property type="entry name" value="ATPase domain of HSP90 chaperone/DNA topoisomerase II/histidine kinase"/>
    <property type="match status" value="1"/>
</dbReference>
<dbReference type="Gene3D" id="1.20.5.1930">
    <property type="match status" value="1"/>
</dbReference>
<evidence type="ECO:0000256" key="2">
    <source>
        <dbReference type="ARBA" id="ARBA00012438"/>
    </source>
</evidence>
<dbReference type="CDD" id="cd16917">
    <property type="entry name" value="HATPase_UhpB-NarQ-NarX-like"/>
    <property type="match status" value="1"/>
</dbReference>
<dbReference type="SMART" id="SM00091">
    <property type="entry name" value="PAS"/>
    <property type="match status" value="6"/>
</dbReference>
<dbReference type="GO" id="GO:0000155">
    <property type="term" value="F:phosphorelay sensor kinase activity"/>
    <property type="evidence" value="ECO:0007669"/>
    <property type="project" value="InterPro"/>
</dbReference>
<dbReference type="Gene3D" id="3.30.450.40">
    <property type="match status" value="1"/>
</dbReference>
<dbReference type="PANTHER" id="PTHR43304:SF1">
    <property type="entry name" value="PAC DOMAIN-CONTAINING PROTEIN"/>
    <property type="match status" value="1"/>
</dbReference>
<feature type="domain" description="PAC" evidence="7">
    <location>
        <begin position="772"/>
        <end position="824"/>
    </location>
</feature>
<dbReference type="SUPFAM" id="SSF55781">
    <property type="entry name" value="GAF domain-like"/>
    <property type="match status" value="1"/>
</dbReference>
<keyword evidence="9" id="KW-1185">Reference proteome</keyword>
<feature type="domain" description="PAS" evidence="6">
    <location>
        <begin position="440"/>
        <end position="513"/>
    </location>
</feature>
<dbReference type="Gene3D" id="3.30.565.10">
    <property type="entry name" value="Histidine kinase-like ATPase, C-terminal domain"/>
    <property type="match status" value="1"/>
</dbReference>
<dbReference type="InterPro" id="IPR011712">
    <property type="entry name" value="Sig_transdc_His_kin_sub3_dim/P"/>
</dbReference>
<feature type="domain" description="PAC" evidence="7">
    <location>
        <begin position="900"/>
        <end position="952"/>
    </location>
</feature>
<organism evidence="8 9">
    <name type="scientific">Prosthecobacter vanneervenii</name>
    <dbReference type="NCBI Taxonomy" id="48466"/>
    <lineage>
        <taxon>Bacteria</taxon>
        <taxon>Pseudomonadati</taxon>
        <taxon>Verrucomicrobiota</taxon>
        <taxon>Verrucomicrobiia</taxon>
        <taxon>Verrucomicrobiales</taxon>
        <taxon>Verrucomicrobiaceae</taxon>
        <taxon>Prosthecobacter</taxon>
    </lineage>
</organism>
<dbReference type="GO" id="GO:0016020">
    <property type="term" value="C:membrane"/>
    <property type="evidence" value="ECO:0007669"/>
    <property type="project" value="InterPro"/>
</dbReference>
<dbReference type="AlphaFoldDB" id="A0A7W7YED6"/>
<feature type="domain" description="PAC" evidence="7">
    <location>
        <begin position="223"/>
        <end position="276"/>
    </location>
</feature>
<dbReference type="InterPro" id="IPR001610">
    <property type="entry name" value="PAC"/>
</dbReference>
<feature type="domain" description="PAS" evidence="6">
    <location>
        <begin position="20"/>
        <end position="64"/>
    </location>
</feature>
<accession>A0A7W7YED6</accession>
<dbReference type="GO" id="GO:0046983">
    <property type="term" value="F:protein dimerization activity"/>
    <property type="evidence" value="ECO:0007669"/>
    <property type="project" value="InterPro"/>
</dbReference>
<dbReference type="SMART" id="SM00387">
    <property type="entry name" value="HATPase_c"/>
    <property type="match status" value="1"/>
</dbReference>
<evidence type="ECO:0000256" key="5">
    <source>
        <dbReference type="ARBA" id="ARBA00022777"/>
    </source>
</evidence>
<dbReference type="PANTHER" id="PTHR43304">
    <property type="entry name" value="PHYTOCHROME-LIKE PROTEIN CPH1"/>
    <property type="match status" value="1"/>
</dbReference>
<dbReference type="Pfam" id="PF07730">
    <property type="entry name" value="HisKA_3"/>
    <property type="match status" value="1"/>
</dbReference>
<evidence type="ECO:0000256" key="4">
    <source>
        <dbReference type="ARBA" id="ARBA00022679"/>
    </source>
</evidence>
<dbReference type="Gene3D" id="3.30.450.20">
    <property type="entry name" value="PAS domain"/>
    <property type="match status" value="6"/>
</dbReference>
<name>A0A7W7YED6_9BACT</name>
<evidence type="ECO:0000256" key="3">
    <source>
        <dbReference type="ARBA" id="ARBA00022553"/>
    </source>
</evidence>
<dbReference type="InterPro" id="IPR036890">
    <property type="entry name" value="HATPase_C_sf"/>
</dbReference>
<dbReference type="InterPro" id="IPR000014">
    <property type="entry name" value="PAS"/>
</dbReference>
<gene>
    <name evidence="8" type="ORF">HNQ65_003914</name>
</gene>
<dbReference type="Pfam" id="PF02518">
    <property type="entry name" value="HATPase_c"/>
    <property type="match status" value="1"/>
</dbReference>
<comment type="catalytic activity">
    <reaction evidence="1">
        <text>ATP + protein L-histidine = ADP + protein N-phospho-L-histidine.</text>
        <dbReference type="EC" id="2.7.13.3"/>
    </reaction>
</comment>
<keyword evidence="3" id="KW-0597">Phosphoprotein</keyword>
<dbReference type="Proteomes" id="UP000590740">
    <property type="component" value="Unassembled WGS sequence"/>
</dbReference>
<dbReference type="InterPro" id="IPR003018">
    <property type="entry name" value="GAF"/>
</dbReference>
<dbReference type="NCBIfam" id="TIGR00229">
    <property type="entry name" value="sensory_box"/>
    <property type="match status" value="6"/>
</dbReference>
<sequence length="1157" mass="131212">MKTRKTSTTAVPAPPHALLTPDSYRTVVEDLTELICRFRPDGTITYVNEVYCRFFGKTHEELIGMPWQPSVVADDLSLIEGRLRMLSPKTPVVVIENRVYDGKKRVRWMEFVNRAFFDAQGHLQEMQSVGRDITERVQAEQRLQEGEQRWKFALESSGFGVWDWDLASNKIFRSSQFKMMLGFGANEWIPGSENGWHPLVHPDDLAGTEKAVNDHLTCKSDDFVHEFRMRCKDGSWKWVMGRGKVIVRDVENRALRMTGTLEDISRRKAAEEREAHNLQLIVEGAPYTAVLEAIVRSVEAGNQGMRCSIMLADKTGTRLEMVAAPSLPEYVKKALDGTPISPDIGICGVATFTGKRVICADIRSEPRLEAYHRLSEKARLSSCWSEPVVSGTGQVLGAFACYRREIHNPDQAEIQTITAAARLAALAIEGEKRRLELLVSEERYARAMRATTDGLWDWNLITGGTYLSPRWKQMLGFDDDEPLGTDQEAFMSRLHPEDWPRVKAARQEHFDKRVPYQVELRLRTKKGDFRWFLTRGEADWDEQGQPIRMTGTISDISDRKQAEQALRESEQRFRAVFEQAAVGVAEMDTVTGRFLNVNQRICEINLRTRAEMLKLTFKELTCAEDLPRSLERMEALKAGKIRNYNLEKRNILPDGTVKWVNLTVSPMWLPGEEPLRHVAVVEDITERKRVEQALQESEQRFRAVFEQAAVGVAVIDTPTGRFLSVNQRMCEINRRSSEEMLKLTFMDITCSDDLQDDLSQMEALKAGKIPSFKLEKRNVGPDGEQHWIHLTVSPMWRPGEPPLRHIAVVEDITERKQVELNYLRELAYNQALVSHTSAFIAVLDLEGRFVHANSAFSATMGYAQEQIIGKTPWELGLMDEAETARSQERFARLMRGEENPPADSRMRTKSGEWRYVEIRSTVTRKPDGTYDRIVVTGTDMTERNRLQQEVLRVVEQEQARVGHDLHDGVGQTMTGIVSLVEALESDLAGDTRQQAQRIHELLRQSVSEVRRMSHGLSPTGVKYRGLVGALRLLAETVRTNFRTPCECNVDPAIAPQANDIETHLFRIAQEAVNNALRHGKPSQVKISLQQVGPKEAELRIEDDGAGMKKPKSGKKNGIGVRVMDYRANLIGARLTIKNKVKRGVVVTCRFDIAAGKK</sequence>
<dbReference type="SMART" id="SM00086">
    <property type="entry name" value="PAC"/>
    <property type="match status" value="6"/>
</dbReference>
<dbReference type="Pfam" id="PF08447">
    <property type="entry name" value="PAS_3"/>
    <property type="match status" value="2"/>
</dbReference>
<dbReference type="Pfam" id="PF13185">
    <property type="entry name" value="GAF_2"/>
    <property type="match status" value="1"/>
</dbReference>
<keyword evidence="4" id="KW-0808">Transferase</keyword>
<dbReference type="RefSeq" id="WP_184342014.1">
    <property type="nucleotide sequence ID" value="NZ_JACHIG010000009.1"/>
</dbReference>
<dbReference type="InterPro" id="IPR003594">
    <property type="entry name" value="HATPase_dom"/>
</dbReference>
<dbReference type="InterPro" id="IPR029016">
    <property type="entry name" value="GAF-like_dom_sf"/>
</dbReference>
<dbReference type="CDD" id="cd00130">
    <property type="entry name" value="PAS"/>
    <property type="match status" value="6"/>
</dbReference>
<feature type="domain" description="PAS" evidence="6">
    <location>
        <begin position="825"/>
        <end position="897"/>
    </location>
</feature>
<dbReference type="InterPro" id="IPR052162">
    <property type="entry name" value="Sensor_kinase/Photoreceptor"/>
</dbReference>
<dbReference type="InterPro" id="IPR000700">
    <property type="entry name" value="PAS-assoc_C"/>
</dbReference>
<proteinExistence type="predicted"/>
<reference evidence="8 9" key="1">
    <citation type="submission" date="2020-08" db="EMBL/GenBank/DDBJ databases">
        <title>Genomic Encyclopedia of Type Strains, Phase IV (KMG-IV): sequencing the most valuable type-strain genomes for metagenomic binning, comparative biology and taxonomic classification.</title>
        <authorList>
            <person name="Goeker M."/>
        </authorList>
    </citation>
    <scope>NUCLEOTIDE SEQUENCE [LARGE SCALE GENOMIC DNA]</scope>
    <source>
        <strain evidence="8 9">DSM 12252</strain>
    </source>
</reference>
<dbReference type="Pfam" id="PF13426">
    <property type="entry name" value="PAS_9"/>
    <property type="match status" value="2"/>
</dbReference>
<dbReference type="EMBL" id="JACHIG010000009">
    <property type="protein sequence ID" value="MBB5034320.1"/>
    <property type="molecule type" value="Genomic_DNA"/>
</dbReference>